<dbReference type="GO" id="GO:0005737">
    <property type="term" value="C:cytoplasm"/>
    <property type="evidence" value="ECO:0007669"/>
    <property type="project" value="TreeGrafter"/>
</dbReference>
<evidence type="ECO:0000313" key="2">
    <source>
        <dbReference type="Proteomes" id="UP000593601"/>
    </source>
</evidence>
<dbReference type="InterPro" id="IPR013078">
    <property type="entry name" value="His_Pase_superF_clade-1"/>
</dbReference>
<dbReference type="GO" id="GO:0016791">
    <property type="term" value="F:phosphatase activity"/>
    <property type="evidence" value="ECO:0007669"/>
    <property type="project" value="TreeGrafter"/>
</dbReference>
<dbReference type="InterPro" id="IPR029033">
    <property type="entry name" value="His_PPase_superfam"/>
</dbReference>
<name>A0A7M2RM28_9FIRM</name>
<keyword evidence="2" id="KW-1185">Reference proteome</keyword>
<protein>
    <submittedName>
        <fullName evidence="1">Histidine phosphatase family protein</fullName>
    </submittedName>
</protein>
<dbReference type="PANTHER" id="PTHR48100">
    <property type="entry name" value="BROAD-SPECIFICITY PHOSPHATASE YOR283W-RELATED"/>
    <property type="match status" value="1"/>
</dbReference>
<dbReference type="Proteomes" id="UP000593601">
    <property type="component" value="Chromosome"/>
</dbReference>
<sequence>MLKIQMIRHGKTYGNTQGRYIGTTDEHLLESESQALLKPFFSPVECVFLSPMIRCRETALLLFPEQEYMIIDGFRECDFGEFENKNYQELSDRKSYQQWIDSEGTLGFPGGETMQEFKERTLDAFEHMIAYCIQKKYENVAMVVHGGTIMSILDTYGFPQADYFDWHVENAEGYKIRTYLEHWKFGRKELVVDSKITRDIEE</sequence>
<dbReference type="RefSeq" id="WP_193736911.1">
    <property type="nucleotide sequence ID" value="NZ_CP063304.1"/>
</dbReference>
<gene>
    <name evidence="1" type="ORF">INP51_06590</name>
</gene>
<dbReference type="Pfam" id="PF00300">
    <property type="entry name" value="His_Phos_1"/>
    <property type="match status" value="1"/>
</dbReference>
<evidence type="ECO:0000313" key="1">
    <source>
        <dbReference type="EMBL" id="QOV20597.1"/>
    </source>
</evidence>
<dbReference type="InterPro" id="IPR050275">
    <property type="entry name" value="PGM_Phosphatase"/>
</dbReference>
<dbReference type="EMBL" id="CP063304">
    <property type="protein sequence ID" value="QOV20597.1"/>
    <property type="molecule type" value="Genomic_DNA"/>
</dbReference>
<reference evidence="1 2" key="1">
    <citation type="submission" date="2020-10" db="EMBL/GenBank/DDBJ databases">
        <title>Blautia liquoris sp.nov., isolated from the mud in a fermentation cellar used for the production of Chinese strong-flavoured liquor.</title>
        <authorList>
            <person name="Lu L."/>
        </authorList>
    </citation>
    <scope>NUCLEOTIDE SEQUENCE [LARGE SCALE GENOMIC DNA]</scope>
    <source>
        <strain evidence="1 2">LZLJ-3</strain>
    </source>
</reference>
<accession>A0A7M2RM28</accession>
<dbReference type="CDD" id="cd07067">
    <property type="entry name" value="HP_PGM_like"/>
    <property type="match status" value="1"/>
</dbReference>
<dbReference type="SUPFAM" id="SSF53254">
    <property type="entry name" value="Phosphoglycerate mutase-like"/>
    <property type="match status" value="1"/>
</dbReference>
<dbReference type="PANTHER" id="PTHR48100:SF59">
    <property type="entry name" value="ADENOSYLCOBALAMIN_ALPHA-RIBAZOLE PHOSPHATASE"/>
    <property type="match status" value="1"/>
</dbReference>
<proteinExistence type="predicted"/>
<dbReference type="KEGG" id="bliq:INP51_06590"/>
<dbReference type="SMART" id="SM00855">
    <property type="entry name" value="PGAM"/>
    <property type="match status" value="1"/>
</dbReference>
<organism evidence="1 2">
    <name type="scientific">Blautia liquoris</name>
    <dbReference type="NCBI Taxonomy" id="2779518"/>
    <lineage>
        <taxon>Bacteria</taxon>
        <taxon>Bacillati</taxon>
        <taxon>Bacillota</taxon>
        <taxon>Clostridia</taxon>
        <taxon>Lachnospirales</taxon>
        <taxon>Lachnospiraceae</taxon>
        <taxon>Blautia</taxon>
    </lineage>
</organism>
<dbReference type="AlphaFoldDB" id="A0A7M2RM28"/>
<dbReference type="Gene3D" id="3.40.50.1240">
    <property type="entry name" value="Phosphoglycerate mutase-like"/>
    <property type="match status" value="1"/>
</dbReference>